<dbReference type="GO" id="GO:0016491">
    <property type="term" value="F:oxidoreductase activity"/>
    <property type="evidence" value="ECO:0007669"/>
    <property type="project" value="UniProtKB-KW"/>
</dbReference>
<keyword evidence="9" id="KW-0503">Monooxygenase</keyword>
<gene>
    <name evidence="12" type="ORF">ACFSCZ_15040</name>
</gene>
<dbReference type="EMBL" id="JBHUEO010000055">
    <property type="protein sequence ID" value="MFD1708039.1"/>
    <property type="molecule type" value="Genomic_DNA"/>
</dbReference>
<dbReference type="Pfam" id="PF03060">
    <property type="entry name" value="NMO"/>
    <property type="match status" value="1"/>
</dbReference>
<comment type="cofactor">
    <cofactor evidence="1">
        <name>FMN</name>
        <dbReference type="ChEBI" id="CHEBI:58210"/>
    </cofactor>
</comment>
<evidence type="ECO:0000256" key="7">
    <source>
        <dbReference type="ARBA" id="ARBA00022643"/>
    </source>
</evidence>
<evidence type="ECO:0000256" key="11">
    <source>
        <dbReference type="ARBA" id="ARBA00049401"/>
    </source>
</evidence>
<evidence type="ECO:0000256" key="8">
    <source>
        <dbReference type="ARBA" id="ARBA00023002"/>
    </source>
</evidence>
<organism evidence="12 13">
    <name type="scientific">Siminovitchia sediminis</name>
    <dbReference type="NCBI Taxonomy" id="1274353"/>
    <lineage>
        <taxon>Bacteria</taxon>
        <taxon>Bacillati</taxon>
        <taxon>Bacillota</taxon>
        <taxon>Bacilli</taxon>
        <taxon>Bacillales</taxon>
        <taxon>Bacillaceae</taxon>
        <taxon>Siminovitchia</taxon>
    </lineage>
</organism>
<protein>
    <recommendedName>
        <fullName evidence="4">Probable nitronate monooxygenase</fullName>
    </recommendedName>
    <alternativeName>
        <fullName evidence="10">Propionate 3-nitronate monooxygenase</fullName>
    </alternativeName>
</protein>
<dbReference type="PANTHER" id="PTHR42747">
    <property type="entry name" value="NITRONATE MONOOXYGENASE-RELATED"/>
    <property type="match status" value="1"/>
</dbReference>
<accession>A0ABW4KL27</accession>
<dbReference type="InterPro" id="IPR013785">
    <property type="entry name" value="Aldolase_TIM"/>
</dbReference>
<evidence type="ECO:0000256" key="1">
    <source>
        <dbReference type="ARBA" id="ARBA00001917"/>
    </source>
</evidence>
<keyword evidence="7" id="KW-0288">FMN</keyword>
<proteinExistence type="inferred from homology"/>
<keyword evidence="6" id="KW-0285">Flavoprotein</keyword>
<dbReference type="InterPro" id="IPR004136">
    <property type="entry name" value="NMO"/>
</dbReference>
<keyword evidence="13" id="KW-1185">Reference proteome</keyword>
<evidence type="ECO:0000256" key="10">
    <source>
        <dbReference type="ARBA" id="ARBA00031155"/>
    </source>
</evidence>
<comment type="caution">
    <text evidence="12">The sequence shown here is derived from an EMBL/GenBank/DDBJ whole genome shotgun (WGS) entry which is preliminary data.</text>
</comment>
<dbReference type="Gene3D" id="3.20.20.70">
    <property type="entry name" value="Aldolase class I"/>
    <property type="match status" value="1"/>
</dbReference>
<dbReference type="RefSeq" id="WP_380774929.1">
    <property type="nucleotide sequence ID" value="NZ_JBHUEO010000055.1"/>
</dbReference>
<dbReference type="SUPFAM" id="SSF51412">
    <property type="entry name" value="Inosine monophosphate dehydrogenase (IMPDH)"/>
    <property type="match status" value="1"/>
</dbReference>
<comment type="function">
    <text evidence="2">Nitronate monooxygenase that uses molecular oxygen to catalyze the oxidative denitrification of alkyl nitronates. Acts on propionate 3-nitronate (P3N), the presumed physiological substrate. Probably functions in the detoxification of P3N, a metabolic poison produced by plants and fungi as a defense mechanism.</text>
</comment>
<evidence type="ECO:0000256" key="2">
    <source>
        <dbReference type="ARBA" id="ARBA00003535"/>
    </source>
</evidence>
<reference evidence="13" key="1">
    <citation type="journal article" date="2019" name="Int. J. Syst. Evol. Microbiol.">
        <title>The Global Catalogue of Microorganisms (GCM) 10K type strain sequencing project: providing services to taxonomists for standard genome sequencing and annotation.</title>
        <authorList>
            <consortium name="The Broad Institute Genomics Platform"/>
            <consortium name="The Broad Institute Genome Sequencing Center for Infectious Disease"/>
            <person name="Wu L."/>
            <person name="Ma J."/>
        </authorList>
    </citation>
    <scope>NUCLEOTIDE SEQUENCE [LARGE SCALE GENOMIC DNA]</scope>
    <source>
        <strain evidence="13">CGMCC 1.12295</strain>
    </source>
</reference>
<sequence length="355" mass="38326">MLNLQTPLCKLLHIEYPVIQAGMAGAATADLVAAVSSAGALGTLGAAYMTPKEIRNNIRAIREHTDKPFAVNMFAVRMEDNWEGMEQAQQVLNRFRADLGIVDTAERSTAQMFEEQFQVLLDENVPVLSTAFGLLTKGHMAEAKEKGIRIIAMVTTVNEAVQAEEAGADVIVAQGSDAGGHRGTFNIREHPDGANIGTFSLVPQIADHVTVPVVAAGGIMDGRGLVAALALGASGIQAGTVFLPTEESIAHWAYKQQLLTSTEESTVITKSFSGRPARGIRNKFIVEFERFAKPLGFPSQHTLTTDIRKAAALQNNPEYMSLWAGQGIRMLQKRTNISATEIVDAMIKEAKEILE</sequence>
<dbReference type="Proteomes" id="UP001597301">
    <property type="component" value="Unassembled WGS sequence"/>
</dbReference>
<evidence type="ECO:0000313" key="13">
    <source>
        <dbReference type="Proteomes" id="UP001597301"/>
    </source>
</evidence>
<dbReference type="CDD" id="cd04730">
    <property type="entry name" value="NPD_like"/>
    <property type="match status" value="1"/>
</dbReference>
<dbReference type="PANTHER" id="PTHR42747:SF3">
    <property type="entry name" value="NITRONATE MONOOXYGENASE-RELATED"/>
    <property type="match status" value="1"/>
</dbReference>
<comment type="catalytic activity">
    <reaction evidence="11">
        <text>3 propionate 3-nitronate + 3 O2 + H2O = 3 3-oxopropanoate + 2 nitrate + nitrite + H2O2 + 3 H(+)</text>
        <dbReference type="Rhea" id="RHEA:57332"/>
        <dbReference type="ChEBI" id="CHEBI:15377"/>
        <dbReference type="ChEBI" id="CHEBI:15378"/>
        <dbReference type="ChEBI" id="CHEBI:15379"/>
        <dbReference type="ChEBI" id="CHEBI:16240"/>
        <dbReference type="ChEBI" id="CHEBI:16301"/>
        <dbReference type="ChEBI" id="CHEBI:17632"/>
        <dbReference type="ChEBI" id="CHEBI:33190"/>
        <dbReference type="ChEBI" id="CHEBI:136067"/>
    </reaction>
</comment>
<evidence type="ECO:0000256" key="6">
    <source>
        <dbReference type="ARBA" id="ARBA00022630"/>
    </source>
</evidence>
<evidence type="ECO:0000256" key="5">
    <source>
        <dbReference type="ARBA" id="ARBA00022575"/>
    </source>
</evidence>
<keyword evidence="5" id="KW-0216">Detoxification</keyword>
<evidence type="ECO:0000256" key="3">
    <source>
        <dbReference type="ARBA" id="ARBA00009881"/>
    </source>
</evidence>
<evidence type="ECO:0000256" key="9">
    <source>
        <dbReference type="ARBA" id="ARBA00023033"/>
    </source>
</evidence>
<evidence type="ECO:0000313" key="12">
    <source>
        <dbReference type="EMBL" id="MFD1708039.1"/>
    </source>
</evidence>
<comment type="similarity">
    <text evidence="3">Belongs to the nitronate monooxygenase family. NMO class I subfamily.</text>
</comment>
<name>A0ABW4KL27_9BACI</name>
<evidence type="ECO:0000256" key="4">
    <source>
        <dbReference type="ARBA" id="ARBA00013457"/>
    </source>
</evidence>
<keyword evidence="8 12" id="KW-0560">Oxidoreductase</keyword>